<gene>
    <name evidence="1" type="ORF">B0A54_18080</name>
</gene>
<reference evidence="1 2" key="1">
    <citation type="submission" date="2017-03" db="EMBL/GenBank/DDBJ databases">
        <title>Genomes of endolithic fungi from Antarctica.</title>
        <authorList>
            <person name="Coleine C."/>
            <person name="Masonjones S."/>
            <person name="Stajich J.E."/>
        </authorList>
    </citation>
    <scope>NUCLEOTIDE SEQUENCE [LARGE SCALE GENOMIC DNA]</scope>
    <source>
        <strain evidence="1 2">CCFEE 5311</strain>
    </source>
</reference>
<evidence type="ECO:0000313" key="2">
    <source>
        <dbReference type="Proteomes" id="UP000310066"/>
    </source>
</evidence>
<accession>A0A4U0TK91</accession>
<sequence>MVHVLWENSWVEDNEVLGMAHLIKGWWEWFGRDSVNGKTSFEDEFVVTVEGEARWTSTIAEVIAIDGLTTYWITSALERKIGVGGVIGQLLAQLGYAARDLKAMHASITTYRWRL</sequence>
<dbReference type="AlphaFoldDB" id="A0A4U0TK91"/>
<evidence type="ECO:0000313" key="1">
    <source>
        <dbReference type="EMBL" id="TKA22291.1"/>
    </source>
</evidence>
<organism evidence="1 2">
    <name type="scientific">Friedmanniomyces endolithicus</name>
    <dbReference type="NCBI Taxonomy" id="329885"/>
    <lineage>
        <taxon>Eukaryota</taxon>
        <taxon>Fungi</taxon>
        <taxon>Dikarya</taxon>
        <taxon>Ascomycota</taxon>
        <taxon>Pezizomycotina</taxon>
        <taxon>Dothideomycetes</taxon>
        <taxon>Dothideomycetidae</taxon>
        <taxon>Mycosphaerellales</taxon>
        <taxon>Teratosphaeriaceae</taxon>
        <taxon>Friedmanniomyces</taxon>
    </lineage>
</organism>
<name>A0A4U0TK91_9PEZI</name>
<protein>
    <submittedName>
        <fullName evidence="1">Uncharacterized protein</fullName>
    </submittedName>
</protein>
<dbReference type="EMBL" id="NAJP01000298">
    <property type="protein sequence ID" value="TKA22291.1"/>
    <property type="molecule type" value="Genomic_DNA"/>
</dbReference>
<comment type="caution">
    <text evidence="1">The sequence shown here is derived from an EMBL/GenBank/DDBJ whole genome shotgun (WGS) entry which is preliminary data.</text>
</comment>
<proteinExistence type="predicted"/>
<dbReference type="Proteomes" id="UP000310066">
    <property type="component" value="Unassembled WGS sequence"/>
</dbReference>